<accession>A0A8X6QCZ6</accession>
<dbReference type="AlphaFoldDB" id="A0A8X6QCZ6"/>
<feature type="region of interest" description="Disordered" evidence="1">
    <location>
        <begin position="1"/>
        <end position="27"/>
    </location>
</feature>
<proteinExistence type="predicted"/>
<feature type="compositionally biased region" description="Basic residues" evidence="1">
    <location>
        <begin position="8"/>
        <end position="18"/>
    </location>
</feature>
<dbReference type="GO" id="GO:0003676">
    <property type="term" value="F:nucleic acid binding"/>
    <property type="evidence" value="ECO:0007669"/>
    <property type="project" value="InterPro"/>
</dbReference>
<reference evidence="2" key="1">
    <citation type="submission" date="2020-08" db="EMBL/GenBank/DDBJ databases">
        <title>Multicomponent nature underlies the extraordinary mechanical properties of spider dragline silk.</title>
        <authorList>
            <person name="Kono N."/>
            <person name="Nakamura H."/>
            <person name="Mori M."/>
            <person name="Yoshida Y."/>
            <person name="Ohtoshi R."/>
            <person name="Malay A.D."/>
            <person name="Moran D.A.P."/>
            <person name="Tomita M."/>
            <person name="Numata K."/>
            <person name="Arakawa K."/>
        </authorList>
    </citation>
    <scope>NUCLEOTIDE SEQUENCE</scope>
</reference>
<organism evidence="2 3">
    <name type="scientific">Nephila pilipes</name>
    <name type="common">Giant wood spider</name>
    <name type="synonym">Nephila maculata</name>
    <dbReference type="NCBI Taxonomy" id="299642"/>
    <lineage>
        <taxon>Eukaryota</taxon>
        <taxon>Metazoa</taxon>
        <taxon>Ecdysozoa</taxon>
        <taxon>Arthropoda</taxon>
        <taxon>Chelicerata</taxon>
        <taxon>Arachnida</taxon>
        <taxon>Araneae</taxon>
        <taxon>Araneomorphae</taxon>
        <taxon>Entelegynae</taxon>
        <taxon>Araneoidea</taxon>
        <taxon>Nephilidae</taxon>
        <taxon>Nephila</taxon>
    </lineage>
</organism>
<dbReference type="InterPro" id="IPR036397">
    <property type="entry name" value="RNaseH_sf"/>
</dbReference>
<comment type="caution">
    <text evidence="2">The sequence shown here is derived from an EMBL/GenBank/DDBJ whole genome shotgun (WGS) entry which is preliminary data.</text>
</comment>
<evidence type="ECO:0000313" key="3">
    <source>
        <dbReference type="Proteomes" id="UP000887013"/>
    </source>
</evidence>
<evidence type="ECO:0000313" key="2">
    <source>
        <dbReference type="EMBL" id="GFU18557.1"/>
    </source>
</evidence>
<evidence type="ECO:0000256" key="1">
    <source>
        <dbReference type="SAM" id="MobiDB-lite"/>
    </source>
</evidence>
<dbReference type="Gene3D" id="3.30.420.10">
    <property type="entry name" value="Ribonuclease H-like superfamily/Ribonuclease H"/>
    <property type="match status" value="1"/>
</dbReference>
<gene>
    <name evidence="2" type="ORF">NPIL_372511</name>
</gene>
<keyword evidence="3" id="KW-1185">Reference proteome</keyword>
<sequence>MASPLHTQSKRTSIHWKHTTSPPQKKIESNADYKESDVNIFFNYCEPLMIDFLPQKFTNNSAQYYSTITKFRKTFKSKRPGLPSHNLPLRAKPFYSKNWKNQKKIPEDTEAGAFGGPEHFDEYKQVIEFLISTQLSQ</sequence>
<protein>
    <submittedName>
        <fullName evidence="2">Uncharacterized protein</fullName>
    </submittedName>
</protein>
<name>A0A8X6QCZ6_NEPPI</name>
<dbReference type="EMBL" id="BMAW01030898">
    <property type="protein sequence ID" value="GFU18557.1"/>
    <property type="molecule type" value="Genomic_DNA"/>
</dbReference>
<dbReference type="Proteomes" id="UP000887013">
    <property type="component" value="Unassembled WGS sequence"/>
</dbReference>